<gene>
    <name evidence="3" type="ORF">SAMN04487891_10973</name>
    <name evidence="4" type="ORF">SAMN05216293_3442</name>
</gene>
<evidence type="ECO:0000313" key="4">
    <source>
        <dbReference type="EMBL" id="SHL42885.1"/>
    </source>
</evidence>
<feature type="chain" id="PRO_5009923729" evidence="1">
    <location>
        <begin position="22"/>
        <end position="193"/>
    </location>
</feature>
<name>A0A1M7AJQ9_9FLAO</name>
<evidence type="ECO:0000313" key="6">
    <source>
        <dbReference type="Proteomes" id="UP000198940"/>
    </source>
</evidence>
<dbReference type="Gene3D" id="2.160.20.120">
    <property type="match status" value="2"/>
</dbReference>
<evidence type="ECO:0000313" key="5">
    <source>
        <dbReference type="Proteomes" id="UP000184031"/>
    </source>
</evidence>
<feature type="domain" description="Putative auto-transporter adhesin head GIN" evidence="2">
    <location>
        <begin position="122"/>
        <end position="178"/>
    </location>
</feature>
<dbReference type="EMBL" id="FOKU01000009">
    <property type="protein sequence ID" value="SFC34190.1"/>
    <property type="molecule type" value="Genomic_DNA"/>
</dbReference>
<evidence type="ECO:0000313" key="3">
    <source>
        <dbReference type="EMBL" id="SFC34190.1"/>
    </source>
</evidence>
<dbReference type="AlphaFoldDB" id="A0A1M7AJQ9"/>
<proteinExistence type="predicted"/>
<feature type="signal peptide" evidence="1">
    <location>
        <begin position="1"/>
        <end position="21"/>
    </location>
</feature>
<sequence length="193" mass="20391">MTKFISILLFSFITLSSPAQDNSFQGKEDGKSIPPFERLIVTTGGDIYVHPSSTTTLQLKGGKNCVENIDAVVSSKVLRISSKDKYSDECRVEIHIGTPNFDEIQLSGGGTLLIEEGFSPIEVLKCSINGGGNIEMASLSVGSLFAIVGGGGEITAQVETLLDGTIEGGGTIFYDGNPIVKSDISNGGTIRRK</sequence>
<dbReference type="EMBL" id="FRAT01000010">
    <property type="protein sequence ID" value="SHL42885.1"/>
    <property type="molecule type" value="Genomic_DNA"/>
</dbReference>
<dbReference type="OrthoDB" id="5585143at2"/>
<dbReference type="InterPro" id="IPR021255">
    <property type="entry name" value="DUF2807"/>
</dbReference>
<evidence type="ECO:0000259" key="2">
    <source>
        <dbReference type="Pfam" id="PF10988"/>
    </source>
</evidence>
<dbReference type="Pfam" id="PF10988">
    <property type="entry name" value="DUF2807"/>
    <property type="match status" value="2"/>
</dbReference>
<evidence type="ECO:0000256" key="1">
    <source>
        <dbReference type="SAM" id="SignalP"/>
    </source>
</evidence>
<protein>
    <submittedName>
        <fullName evidence="4">Auto-transporter adhesin, head GIN domain</fullName>
    </submittedName>
</protein>
<keyword evidence="1" id="KW-0732">Signal</keyword>
<dbReference type="Proteomes" id="UP000184031">
    <property type="component" value="Unassembled WGS sequence"/>
</dbReference>
<feature type="domain" description="Putative auto-transporter adhesin head GIN" evidence="2">
    <location>
        <begin position="36"/>
        <end position="116"/>
    </location>
</feature>
<reference evidence="4 5" key="1">
    <citation type="submission" date="2016-11" db="EMBL/GenBank/DDBJ databases">
        <authorList>
            <person name="Varghese N."/>
            <person name="Submissions S."/>
        </authorList>
    </citation>
    <scope>NUCLEOTIDE SEQUENCE [LARGE SCALE GENOMIC DNA]</scope>
    <source>
        <strain evidence="4 5">CGMCC 1.12174</strain>
        <strain evidence="3 6">DSM 26351</strain>
    </source>
</reference>
<accession>A0A1M7AJQ9</accession>
<organism evidence="4 5">
    <name type="scientific">Flagellimonas taeanensis</name>
    <dbReference type="NCBI Taxonomy" id="1005926"/>
    <lineage>
        <taxon>Bacteria</taxon>
        <taxon>Pseudomonadati</taxon>
        <taxon>Bacteroidota</taxon>
        <taxon>Flavobacteriia</taxon>
        <taxon>Flavobacteriales</taxon>
        <taxon>Flavobacteriaceae</taxon>
        <taxon>Flagellimonas</taxon>
    </lineage>
</organism>
<dbReference type="RefSeq" id="WP_072882139.1">
    <property type="nucleotide sequence ID" value="NZ_FOKU01000009.1"/>
</dbReference>
<dbReference type="Proteomes" id="UP000198940">
    <property type="component" value="Unassembled WGS sequence"/>
</dbReference>
<dbReference type="STRING" id="1055723.SAMN05216293_3442"/>
<keyword evidence="6" id="KW-1185">Reference proteome</keyword>
<comment type="caution">
    <text evidence="4">The sequence shown here is derived from an EMBL/GenBank/DDBJ whole genome shotgun (WGS) entry which is preliminary data.</text>
</comment>